<dbReference type="SMART" id="SM00355">
    <property type="entry name" value="ZnF_C2H2"/>
    <property type="match status" value="10"/>
</dbReference>
<evidence type="ECO:0000256" key="1">
    <source>
        <dbReference type="ARBA" id="ARBA00004123"/>
    </source>
</evidence>
<feature type="binding site" evidence="11">
    <location>
        <position position="373"/>
    </location>
    <ligand>
        <name>Zn(2+)</name>
        <dbReference type="ChEBI" id="CHEBI:29105"/>
    </ligand>
</feature>
<dbReference type="InterPro" id="IPR050589">
    <property type="entry name" value="Ikaros_C2H2-ZF"/>
</dbReference>
<dbReference type="Proteomes" id="UP000475862">
    <property type="component" value="Unassembled WGS sequence"/>
</dbReference>
<feature type="domain" description="C2H2-type" evidence="13">
    <location>
        <begin position="181"/>
        <end position="208"/>
    </location>
</feature>
<feature type="region of interest" description="Disordered" evidence="12">
    <location>
        <begin position="259"/>
        <end position="288"/>
    </location>
</feature>
<feature type="domain" description="C2H2-type" evidence="13">
    <location>
        <begin position="153"/>
        <end position="180"/>
    </location>
</feature>
<evidence type="ECO:0000256" key="10">
    <source>
        <dbReference type="PROSITE-ProRule" id="PRU00042"/>
    </source>
</evidence>
<keyword evidence="3" id="KW-0677">Repeat</keyword>
<feature type="domain" description="ZAD" evidence="14">
    <location>
        <begin position="371"/>
        <end position="444"/>
    </location>
</feature>
<evidence type="ECO:0000256" key="7">
    <source>
        <dbReference type="ARBA" id="ARBA00023125"/>
    </source>
</evidence>
<evidence type="ECO:0000256" key="9">
    <source>
        <dbReference type="ARBA" id="ARBA00023242"/>
    </source>
</evidence>
<keyword evidence="2 11" id="KW-0479">Metal-binding</keyword>
<evidence type="ECO:0000256" key="11">
    <source>
        <dbReference type="PROSITE-ProRule" id="PRU01263"/>
    </source>
</evidence>
<feature type="binding site" evidence="11">
    <location>
        <position position="505"/>
    </location>
    <ligand>
        <name>Zn(2+)</name>
        <dbReference type="ChEBI" id="CHEBI:29105"/>
    </ligand>
</feature>
<evidence type="ECO:0000259" key="13">
    <source>
        <dbReference type="PROSITE" id="PS50157"/>
    </source>
</evidence>
<dbReference type="GO" id="GO:0000978">
    <property type="term" value="F:RNA polymerase II cis-regulatory region sequence-specific DNA binding"/>
    <property type="evidence" value="ECO:0007669"/>
    <property type="project" value="TreeGrafter"/>
</dbReference>
<dbReference type="InterPro" id="IPR013087">
    <property type="entry name" value="Znf_C2H2_type"/>
</dbReference>
<dbReference type="EMBL" id="VYZN01000001">
    <property type="protein sequence ID" value="KAE9544515.1"/>
    <property type="molecule type" value="Genomic_DNA"/>
</dbReference>
<evidence type="ECO:0000313" key="16">
    <source>
        <dbReference type="Proteomes" id="UP000475862"/>
    </source>
</evidence>
<evidence type="ECO:0000256" key="8">
    <source>
        <dbReference type="ARBA" id="ARBA00023163"/>
    </source>
</evidence>
<feature type="domain" description="C2H2-type" evidence="13">
    <location>
        <begin position="737"/>
        <end position="764"/>
    </location>
</feature>
<name>A0A6G0U5W7_APHGL</name>
<keyword evidence="6" id="KW-0805">Transcription regulation</keyword>
<feature type="domain" description="C2H2-type" evidence="13">
    <location>
        <begin position="640"/>
        <end position="667"/>
    </location>
</feature>
<dbReference type="Gene3D" id="3.40.1800.20">
    <property type="match status" value="2"/>
</dbReference>
<accession>A0A6G0U5W7</accession>
<sequence>MYAKNPKLSTVFRMACNKSFSASLRCTWIIGDNVQGENVAPLKEDVGPHLVYKNGQLWPQDVPLPQSKSGQYDSNDPCFSPENAPQFPAYFKDAKGVVHEIFGQAGKSLPDVIQHGRSAGMPLFVRCPICNKEFKQKSTLLQHGCIHIESRPYPCVECGKRFRQQSHLTQHLRIHSNEKPFTCIYCGRNFRQRTILNQHLRIHTGEKPYKCLQCGKDFRQKAILDQHTRTHQGERPFCCPMPNCRRRFSTEQEVKRHIDNHMNPHANKRRSDSGKPGRPPHLNTILNQPSGIVKPELYFPQCYGMPSPFANHHHPQQSFVSSSPVNHVPPPPPEFKDARTVVNNTTDFKSPANLTTAAPIAMSSSNDRIRKLCRICGDVGSINIFGSLGQSMDLSEKINTLLTINITLNDRLSTMACNACVNQINTLNQIVEMAIHTNDLMIKLLEKKDSTFQERMLQLCRICGNPGLLYIYNQLDENSVSLADKINTFLTFKVSPTDQLSLKICQSCINQVEDVYPIFEFCHNTTKLMSMIVGNISRDTMNIDNASLEISEIFQDDVKFDINEVIVQGKNDGGNEFGNILRECDITAQNTLGSSELRRHILLNHNLKELDCHHCFRRCSNLLEFENHVKLHFHAQQPYYPCDLCSISFDSLANLILHIKTHDLPNSREWALIYNQSDKSKCFSCQYCNKTFIHEASKQIHERIHFTCLICEICGKQLPNKSQLSVHQRQHTGERPYQCMNCGSSFKCLSTLRQHEVVHYEKKYICEVCLQLSLSACILFGLEFSTRSIKVIANIRPLDIIKVASIAGTTGVIYSGKMPFSINSVISCDEMISVPTIIRNSLACKRAFINTTLLKSFIQLDGIVEIRFIKITSRLVSESKGTL</sequence>
<dbReference type="PANTHER" id="PTHR24404">
    <property type="entry name" value="ZINC FINGER PROTEIN"/>
    <property type="match status" value="1"/>
</dbReference>
<keyword evidence="9" id="KW-0539">Nucleus</keyword>
<dbReference type="SUPFAM" id="SSF57667">
    <property type="entry name" value="beta-beta-alpha zinc fingers"/>
    <property type="match status" value="5"/>
</dbReference>
<comment type="subcellular location">
    <subcellularLocation>
        <location evidence="1">Nucleus</location>
    </subcellularLocation>
</comment>
<dbReference type="Gene3D" id="3.30.160.60">
    <property type="entry name" value="Classic Zinc Finger"/>
    <property type="match status" value="8"/>
</dbReference>
<feature type="binding site" evidence="11">
    <location>
        <position position="417"/>
    </location>
    <ligand>
        <name>Zn(2+)</name>
        <dbReference type="ChEBI" id="CHEBI:29105"/>
    </ligand>
</feature>
<feature type="domain" description="C2H2-type" evidence="13">
    <location>
        <begin position="683"/>
        <end position="705"/>
    </location>
</feature>
<feature type="domain" description="C2H2-type" evidence="13">
    <location>
        <begin position="125"/>
        <end position="152"/>
    </location>
</feature>
<dbReference type="InterPro" id="IPR012934">
    <property type="entry name" value="Znf_AD"/>
</dbReference>
<comment type="caution">
    <text evidence="15">The sequence shown here is derived from an EMBL/GenBank/DDBJ whole genome shotgun (WGS) entry which is preliminary data.</text>
</comment>
<dbReference type="PROSITE" id="PS00028">
    <property type="entry name" value="ZINC_FINGER_C2H2_1"/>
    <property type="match status" value="8"/>
</dbReference>
<feature type="binding site" evidence="11">
    <location>
        <position position="420"/>
    </location>
    <ligand>
        <name>Zn(2+)</name>
        <dbReference type="ChEBI" id="CHEBI:29105"/>
    </ligand>
</feature>
<evidence type="ECO:0000256" key="4">
    <source>
        <dbReference type="ARBA" id="ARBA00022771"/>
    </source>
</evidence>
<feature type="domain" description="C2H2-type" evidence="13">
    <location>
        <begin position="709"/>
        <end position="736"/>
    </location>
</feature>
<dbReference type="GO" id="GO:0008270">
    <property type="term" value="F:zinc ion binding"/>
    <property type="evidence" value="ECO:0007669"/>
    <property type="project" value="UniProtKB-UniRule"/>
</dbReference>
<feature type="domain" description="C2H2-type" evidence="13">
    <location>
        <begin position="237"/>
        <end position="266"/>
    </location>
</feature>
<dbReference type="SMART" id="SM00868">
    <property type="entry name" value="zf-AD"/>
    <property type="match status" value="2"/>
</dbReference>
<dbReference type="FunFam" id="3.30.160.60:FF:000683">
    <property type="entry name" value="Zinc finger protein 252"/>
    <property type="match status" value="2"/>
</dbReference>
<evidence type="ECO:0000256" key="2">
    <source>
        <dbReference type="ARBA" id="ARBA00022723"/>
    </source>
</evidence>
<evidence type="ECO:0000256" key="5">
    <source>
        <dbReference type="ARBA" id="ARBA00022833"/>
    </source>
</evidence>
<keyword evidence="7" id="KW-0238">DNA-binding</keyword>
<evidence type="ECO:0008006" key="17">
    <source>
        <dbReference type="Google" id="ProtNLM"/>
    </source>
</evidence>
<dbReference type="SUPFAM" id="SSF57716">
    <property type="entry name" value="Glucocorticoid receptor-like (DNA-binding domain)"/>
    <property type="match status" value="2"/>
</dbReference>
<dbReference type="PANTHER" id="PTHR24404:SF114">
    <property type="entry name" value="KLUMPFUSS, ISOFORM B-RELATED"/>
    <property type="match status" value="1"/>
</dbReference>
<dbReference type="FunFam" id="3.30.160.60:FF:000505">
    <property type="entry name" value="zinc finger protein 32 isoform X1"/>
    <property type="match status" value="1"/>
</dbReference>
<evidence type="ECO:0000313" key="15">
    <source>
        <dbReference type="EMBL" id="KAE9544515.1"/>
    </source>
</evidence>
<keyword evidence="16" id="KW-1185">Reference proteome</keyword>
<dbReference type="PROSITE" id="PS51915">
    <property type="entry name" value="ZAD"/>
    <property type="match status" value="2"/>
</dbReference>
<dbReference type="GO" id="GO:0003700">
    <property type="term" value="F:DNA-binding transcription factor activity"/>
    <property type="evidence" value="ECO:0007669"/>
    <property type="project" value="TreeGrafter"/>
</dbReference>
<dbReference type="FunFam" id="3.30.160.60:FF:000538">
    <property type="entry name" value="zinc finger protein 853"/>
    <property type="match status" value="1"/>
</dbReference>
<dbReference type="Pfam" id="PF00096">
    <property type="entry name" value="zf-C2H2"/>
    <property type="match status" value="4"/>
</dbReference>
<dbReference type="OrthoDB" id="6077919at2759"/>
<evidence type="ECO:0000256" key="6">
    <source>
        <dbReference type="ARBA" id="ARBA00023015"/>
    </source>
</evidence>
<dbReference type="GO" id="GO:0005634">
    <property type="term" value="C:nucleus"/>
    <property type="evidence" value="ECO:0007669"/>
    <property type="project" value="UniProtKB-SubCell"/>
</dbReference>
<feature type="binding site" evidence="11">
    <location>
        <position position="376"/>
    </location>
    <ligand>
        <name>Zn(2+)</name>
        <dbReference type="ChEBI" id="CHEBI:29105"/>
    </ligand>
</feature>
<protein>
    <recommendedName>
        <fullName evidence="17">Protein krueppel</fullName>
    </recommendedName>
</protein>
<dbReference type="InterPro" id="IPR036236">
    <property type="entry name" value="Znf_C2H2_sf"/>
</dbReference>
<organism evidence="15 16">
    <name type="scientific">Aphis glycines</name>
    <name type="common">Soybean aphid</name>
    <dbReference type="NCBI Taxonomy" id="307491"/>
    <lineage>
        <taxon>Eukaryota</taxon>
        <taxon>Metazoa</taxon>
        <taxon>Ecdysozoa</taxon>
        <taxon>Arthropoda</taxon>
        <taxon>Hexapoda</taxon>
        <taxon>Insecta</taxon>
        <taxon>Pterygota</taxon>
        <taxon>Neoptera</taxon>
        <taxon>Paraneoptera</taxon>
        <taxon>Hemiptera</taxon>
        <taxon>Sternorrhyncha</taxon>
        <taxon>Aphidomorpha</taxon>
        <taxon>Aphidoidea</taxon>
        <taxon>Aphididae</taxon>
        <taxon>Aphidini</taxon>
        <taxon>Aphis</taxon>
        <taxon>Aphis</taxon>
    </lineage>
</organism>
<keyword evidence="5 11" id="KW-0862">Zinc</keyword>
<feature type="domain" description="C2H2-type" evidence="13">
    <location>
        <begin position="209"/>
        <end position="236"/>
    </location>
</feature>
<feature type="binding site" evidence="11">
    <location>
        <position position="460"/>
    </location>
    <ligand>
        <name>Zn(2+)</name>
        <dbReference type="ChEBI" id="CHEBI:29105"/>
    </ligand>
</feature>
<dbReference type="GO" id="GO:0006357">
    <property type="term" value="P:regulation of transcription by RNA polymerase II"/>
    <property type="evidence" value="ECO:0007669"/>
    <property type="project" value="TreeGrafter"/>
</dbReference>
<evidence type="ECO:0000256" key="3">
    <source>
        <dbReference type="ARBA" id="ARBA00022737"/>
    </source>
</evidence>
<dbReference type="PROSITE" id="PS50157">
    <property type="entry name" value="ZINC_FINGER_C2H2_2"/>
    <property type="match status" value="9"/>
</dbReference>
<feature type="domain" description="ZAD" evidence="14">
    <location>
        <begin position="458"/>
        <end position="532"/>
    </location>
</feature>
<feature type="binding site" evidence="11">
    <location>
        <position position="508"/>
    </location>
    <ligand>
        <name>Zn(2+)</name>
        <dbReference type="ChEBI" id="CHEBI:29105"/>
    </ligand>
</feature>
<keyword evidence="4 10" id="KW-0863">Zinc-finger</keyword>
<proteinExistence type="predicted"/>
<evidence type="ECO:0000256" key="12">
    <source>
        <dbReference type="SAM" id="MobiDB-lite"/>
    </source>
</evidence>
<reference evidence="15 16" key="1">
    <citation type="submission" date="2019-08" db="EMBL/GenBank/DDBJ databases">
        <title>The genome of the soybean aphid Biotype 1, its phylome, world population structure and adaptation to the North American continent.</title>
        <authorList>
            <person name="Giordano R."/>
            <person name="Donthu R.K."/>
            <person name="Hernandez A.G."/>
            <person name="Wright C.L."/>
            <person name="Zimin A.V."/>
        </authorList>
    </citation>
    <scope>NUCLEOTIDE SEQUENCE [LARGE SCALE GENOMIC DNA]</scope>
    <source>
        <tissue evidence="15">Whole aphids</tissue>
    </source>
</reference>
<dbReference type="AlphaFoldDB" id="A0A6G0U5W7"/>
<dbReference type="Pfam" id="PF07776">
    <property type="entry name" value="zf-AD"/>
    <property type="match status" value="2"/>
</dbReference>
<keyword evidence="8" id="KW-0804">Transcription</keyword>
<feature type="binding site" evidence="11">
    <location>
        <position position="463"/>
    </location>
    <ligand>
        <name>Zn(2+)</name>
        <dbReference type="ChEBI" id="CHEBI:29105"/>
    </ligand>
</feature>
<dbReference type="FunFam" id="3.30.160.60:FF:000965">
    <property type="entry name" value="Neurotrophin receptor-interacting factor homolog"/>
    <property type="match status" value="1"/>
</dbReference>
<feature type="region of interest" description="Disordered" evidence="12">
    <location>
        <begin position="313"/>
        <end position="336"/>
    </location>
</feature>
<gene>
    <name evidence="15" type="ORF">AGLY_000056</name>
</gene>
<evidence type="ECO:0000259" key="14">
    <source>
        <dbReference type="PROSITE" id="PS51915"/>
    </source>
</evidence>